<reference evidence="1" key="1">
    <citation type="submission" date="2021-03" db="EMBL/GenBank/DDBJ databases">
        <title>Draft genome sequence of rust myrtle Austropuccinia psidii MF-1, a brazilian biotype.</title>
        <authorList>
            <person name="Quecine M.C."/>
            <person name="Pachon D.M.R."/>
            <person name="Bonatelli M.L."/>
            <person name="Correr F.H."/>
            <person name="Franceschini L.M."/>
            <person name="Leite T.F."/>
            <person name="Margarido G.R.A."/>
            <person name="Almeida C.A."/>
            <person name="Ferrarezi J.A."/>
            <person name="Labate C.A."/>
        </authorList>
    </citation>
    <scope>NUCLEOTIDE SEQUENCE</scope>
    <source>
        <strain evidence="1">MF-1</strain>
    </source>
</reference>
<dbReference type="AlphaFoldDB" id="A0A9Q3HGL4"/>
<protein>
    <submittedName>
        <fullName evidence="1">Uncharacterized protein</fullName>
    </submittedName>
</protein>
<gene>
    <name evidence="1" type="ORF">O181_044131</name>
</gene>
<accession>A0A9Q3HGL4</accession>
<dbReference type="EMBL" id="AVOT02017927">
    <property type="protein sequence ID" value="MBW0504416.1"/>
    <property type="molecule type" value="Genomic_DNA"/>
</dbReference>
<sequence>MSSFLWQIGPYWWVMTFGKHHLSLAIYGLRPYPASLAFLANLPPQQPPGQFPCFGPGGPSELPGASGPWSHPFDYEVWGPFRPLRPLQSVGRNPWPLFA</sequence>
<evidence type="ECO:0000313" key="1">
    <source>
        <dbReference type="EMBL" id="MBW0504416.1"/>
    </source>
</evidence>
<keyword evidence="2" id="KW-1185">Reference proteome</keyword>
<proteinExistence type="predicted"/>
<evidence type="ECO:0000313" key="2">
    <source>
        <dbReference type="Proteomes" id="UP000765509"/>
    </source>
</evidence>
<dbReference type="Proteomes" id="UP000765509">
    <property type="component" value="Unassembled WGS sequence"/>
</dbReference>
<name>A0A9Q3HGL4_9BASI</name>
<organism evidence="1 2">
    <name type="scientific">Austropuccinia psidii MF-1</name>
    <dbReference type="NCBI Taxonomy" id="1389203"/>
    <lineage>
        <taxon>Eukaryota</taxon>
        <taxon>Fungi</taxon>
        <taxon>Dikarya</taxon>
        <taxon>Basidiomycota</taxon>
        <taxon>Pucciniomycotina</taxon>
        <taxon>Pucciniomycetes</taxon>
        <taxon>Pucciniales</taxon>
        <taxon>Sphaerophragmiaceae</taxon>
        <taxon>Austropuccinia</taxon>
    </lineage>
</organism>
<comment type="caution">
    <text evidence="1">The sequence shown here is derived from an EMBL/GenBank/DDBJ whole genome shotgun (WGS) entry which is preliminary data.</text>
</comment>